<dbReference type="InterPro" id="IPR032474">
    <property type="entry name" value="Argonaute_N"/>
</dbReference>
<comment type="caution">
    <text evidence="2">The sequence shown here is derived from an EMBL/GenBank/DDBJ whole genome shotgun (WGS) entry which is preliminary data.</text>
</comment>
<feature type="domain" description="Protein argonaute N-terminal" evidence="1">
    <location>
        <begin position="7"/>
        <end position="110"/>
    </location>
</feature>
<dbReference type="Pfam" id="PF16486">
    <property type="entry name" value="ArgoN"/>
    <property type="match status" value="1"/>
</dbReference>
<organism evidence="2 3">
    <name type="scientific">Haematococcus lacustris</name>
    <name type="common">Green alga</name>
    <name type="synonym">Haematococcus pluvialis</name>
    <dbReference type="NCBI Taxonomy" id="44745"/>
    <lineage>
        <taxon>Eukaryota</taxon>
        <taxon>Viridiplantae</taxon>
        <taxon>Chlorophyta</taxon>
        <taxon>core chlorophytes</taxon>
        <taxon>Chlorophyceae</taxon>
        <taxon>CS clade</taxon>
        <taxon>Chlamydomonadales</taxon>
        <taxon>Haematococcaceae</taxon>
        <taxon>Haematococcus</taxon>
    </lineage>
</organism>
<gene>
    <name evidence="2" type="ORF">HaLaN_17328</name>
</gene>
<dbReference type="EMBL" id="BLLF01001600">
    <property type="protein sequence ID" value="GFH20238.1"/>
    <property type="molecule type" value="Genomic_DNA"/>
</dbReference>
<evidence type="ECO:0000313" key="3">
    <source>
        <dbReference type="Proteomes" id="UP000485058"/>
    </source>
</evidence>
<feature type="non-terminal residue" evidence="2">
    <location>
        <position position="1"/>
    </location>
</feature>
<keyword evidence="3" id="KW-1185">Reference proteome</keyword>
<protein>
    <recommendedName>
        <fullName evidence="1">Protein argonaute N-terminal domain-containing protein</fullName>
    </recommendedName>
</protein>
<accession>A0A699ZP26</accession>
<proteinExistence type="predicted"/>
<evidence type="ECO:0000313" key="2">
    <source>
        <dbReference type="EMBL" id="GFH20238.1"/>
    </source>
</evidence>
<evidence type="ECO:0000259" key="1">
    <source>
        <dbReference type="Pfam" id="PF16486"/>
    </source>
</evidence>
<dbReference type="AlphaFoldDB" id="A0A699ZP26"/>
<reference evidence="2 3" key="1">
    <citation type="submission" date="2020-02" db="EMBL/GenBank/DDBJ databases">
        <title>Draft genome sequence of Haematococcus lacustris strain NIES-144.</title>
        <authorList>
            <person name="Morimoto D."/>
            <person name="Nakagawa S."/>
            <person name="Yoshida T."/>
            <person name="Sawayama S."/>
        </authorList>
    </citation>
    <scope>NUCLEOTIDE SEQUENCE [LARGE SCALE GENOMIC DNA]</scope>
    <source>
        <strain evidence="2 3">NIES-144</strain>
    </source>
</reference>
<name>A0A699ZP26_HAELA</name>
<sequence>MKALALSNKWPPNSWAYDGQKILFLQQDFLARHMAQQQEYVQFVDVPDAGPGVVAQGGATARTQATTFRVQVKRIEPAYQLPVGEQLAAYMAGQLSEMPRESLHALDVALRQP</sequence>
<dbReference type="Proteomes" id="UP000485058">
    <property type="component" value="Unassembled WGS sequence"/>
</dbReference>